<keyword evidence="6" id="KW-0769">Symport</keyword>
<dbReference type="GO" id="GO:0005886">
    <property type="term" value="C:plasma membrane"/>
    <property type="evidence" value="ECO:0007669"/>
    <property type="project" value="UniProtKB-SubCell"/>
</dbReference>
<evidence type="ECO:0000256" key="1">
    <source>
        <dbReference type="ARBA" id="ARBA00004651"/>
    </source>
</evidence>
<feature type="coiled-coil region" evidence="13">
    <location>
        <begin position="665"/>
        <end position="727"/>
    </location>
</feature>
<comment type="similarity">
    <text evidence="2">Belongs to the sodium:solute symporter (SSF) (TC 2.A.21) family.</text>
</comment>
<accession>A0A5J6LBU5</accession>
<feature type="transmembrane region" description="Helical" evidence="14">
    <location>
        <begin position="154"/>
        <end position="175"/>
    </location>
</feature>
<evidence type="ECO:0000256" key="3">
    <source>
        <dbReference type="ARBA" id="ARBA00022448"/>
    </source>
</evidence>
<keyword evidence="11" id="KW-0739">Sodium transport</keyword>
<evidence type="ECO:0000256" key="10">
    <source>
        <dbReference type="ARBA" id="ARBA00023136"/>
    </source>
</evidence>
<dbReference type="AlphaFoldDB" id="A0A5J6LBU5"/>
<evidence type="ECO:0000256" key="12">
    <source>
        <dbReference type="ARBA" id="ARBA00033708"/>
    </source>
</evidence>
<dbReference type="PANTHER" id="PTHR48086:SF3">
    <property type="entry name" value="SODIUM_PROLINE SYMPORTER"/>
    <property type="match status" value="1"/>
</dbReference>
<dbReference type="PROSITE" id="PS50283">
    <property type="entry name" value="NA_SOLUT_SYMP_3"/>
    <property type="match status" value="1"/>
</dbReference>
<keyword evidence="13" id="KW-0175">Coiled coil</keyword>
<keyword evidence="5 14" id="KW-0812">Transmembrane</keyword>
<evidence type="ECO:0000256" key="11">
    <source>
        <dbReference type="ARBA" id="ARBA00023201"/>
    </source>
</evidence>
<dbReference type="EMBL" id="CP044222">
    <property type="protein sequence ID" value="QEW06003.1"/>
    <property type="molecule type" value="Genomic_DNA"/>
</dbReference>
<feature type="transmembrane region" description="Helical" evidence="14">
    <location>
        <begin position="37"/>
        <end position="56"/>
    </location>
</feature>
<dbReference type="Proteomes" id="UP000325606">
    <property type="component" value="Chromosome"/>
</dbReference>
<keyword evidence="3" id="KW-0813">Transport</keyword>
<feature type="transmembrane region" description="Helical" evidence="14">
    <location>
        <begin position="187"/>
        <end position="214"/>
    </location>
</feature>
<dbReference type="InterPro" id="IPR038377">
    <property type="entry name" value="Na/Glc_symporter_sf"/>
</dbReference>
<dbReference type="Gene3D" id="1.20.1730.10">
    <property type="entry name" value="Sodium/glucose cotransporter"/>
    <property type="match status" value="1"/>
</dbReference>
<evidence type="ECO:0000256" key="14">
    <source>
        <dbReference type="SAM" id="Phobius"/>
    </source>
</evidence>
<evidence type="ECO:0000313" key="15">
    <source>
        <dbReference type="EMBL" id="QEW06003.1"/>
    </source>
</evidence>
<protein>
    <recommendedName>
        <fullName evidence="17">Sodium:solute symporter</fullName>
    </recommendedName>
</protein>
<dbReference type="PANTHER" id="PTHR48086">
    <property type="entry name" value="SODIUM/PROLINE SYMPORTER-RELATED"/>
    <property type="match status" value="1"/>
</dbReference>
<feature type="transmembrane region" description="Helical" evidence="14">
    <location>
        <begin position="243"/>
        <end position="261"/>
    </location>
</feature>
<dbReference type="InterPro" id="IPR050277">
    <property type="entry name" value="Sodium:Solute_Symporter"/>
</dbReference>
<keyword evidence="4" id="KW-1003">Cell membrane</keyword>
<evidence type="ECO:0000256" key="2">
    <source>
        <dbReference type="ARBA" id="ARBA00006434"/>
    </source>
</evidence>
<feature type="transmembrane region" description="Helical" evidence="14">
    <location>
        <begin position="62"/>
        <end position="85"/>
    </location>
</feature>
<keyword evidence="9" id="KW-0406">Ion transport</keyword>
<dbReference type="InterPro" id="IPR001734">
    <property type="entry name" value="Na/solute_symporter"/>
</dbReference>
<dbReference type="CDD" id="cd10322">
    <property type="entry name" value="SLC5sbd"/>
    <property type="match status" value="1"/>
</dbReference>
<feature type="transmembrane region" description="Helical" evidence="14">
    <location>
        <begin position="327"/>
        <end position="354"/>
    </location>
</feature>
<gene>
    <name evidence="15" type="ORF">F5I99_05570</name>
</gene>
<evidence type="ECO:0000313" key="16">
    <source>
        <dbReference type="Proteomes" id="UP000325606"/>
    </source>
</evidence>
<keyword evidence="10 14" id="KW-0472">Membrane</keyword>
<feature type="transmembrane region" description="Helical" evidence="14">
    <location>
        <begin position="116"/>
        <end position="134"/>
    </location>
</feature>
<feature type="transmembrane region" description="Helical" evidence="14">
    <location>
        <begin position="496"/>
        <end position="515"/>
    </location>
</feature>
<reference evidence="15 16" key="1">
    <citation type="submission" date="2019-09" db="EMBL/GenBank/DDBJ databases">
        <title>Nitrincola iocasae sp. nov., a bacterium isolated from the sediment collected at a cold seep field in South China Sea.</title>
        <authorList>
            <person name="Zhang H."/>
            <person name="Wang H."/>
            <person name="Li C."/>
        </authorList>
    </citation>
    <scope>NUCLEOTIDE SEQUENCE [LARGE SCALE GENOMIC DNA]</scope>
    <source>
        <strain evidence="15 16">KXZD1103</strain>
    </source>
</reference>
<feature type="transmembrane region" description="Helical" evidence="14">
    <location>
        <begin position="402"/>
        <end position="429"/>
    </location>
</feature>
<dbReference type="KEGG" id="nik:F5I99_05570"/>
<sequence>MFAAHTVILIILLYVMCLFGLAVWVERRTRFRSSSLMPGWVYALSLAVFFTSWTFYGSVGFAVQSGMLFLGIYVGALLSVIFWWVTLRRMVAVKEVFRITSIADFISTRYRRSQRIAALVTILALSGVAPYISLQLTAVVSSFSIITGSHERDAWDVTGLLVMLMMLAFTIMFGIRRLDPTERHSGMIAVLVAECVVKLVALGVVGVFIIGAVFGDLNELAFALAQDEQLSYLTEFQQPSHSVLMWTTLIILGFSAVQFLPRQFHVSVVESSDQRHIKTAMWMFPFYLILINLFVIPIAAAGLKIGLPIGSADFFVLKVPQYLGNDLITLLAFIGGFAAATGMIIISTMTLATMTSNHLVLPVCGKVRFLEPLQGYLLQIRWVIAALILVSSYVLAMVLSNSYILSAMGLISFVAVLQLAPSIIIGMFWRHGNSMGAMLGLFAGYILWGWTLIIPSMIAEGWLPSAIMTQGPFGISWLRPEAFLGVGFLPPLIHSVFWSMLFNILLYLLGSWFYHPQKHERALTREFMAAMLSRGKVTGKARPTGLDAYIALEPKLTEAHDLLVRYLGSDKTDGAIQRITDDLQVSGKPYLTIIELMEFHRMLEHVLAGSIGSASAHTAMEERINYNEREAADLKSLYSHIVNELQGQMRVDQSTDEAGGGYMFLDQMQSQLDELETTISDQKKRIAELEVRLEVRYEEIFKHRMEAQKLKVENDSLRRRLVNVTDLPDKAAPPDDEQNSH</sequence>
<dbReference type="GO" id="GO:0006814">
    <property type="term" value="P:sodium ion transport"/>
    <property type="evidence" value="ECO:0007669"/>
    <property type="project" value="UniProtKB-KW"/>
</dbReference>
<evidence type="ECO:0000256" key="9">
    <source>
        <dbReference type="ARBA" id="ARBA00023065"/>
    </source>
</evidence>
<evidence type="ECO:0000256" key="6">
    <source>
        <dbReference type="ARBA" id="ARBA00022847"/>
    </source>
</evidence>
<feature type="transmembrane region" description="Helical" evidence="14">
    <location>
        <begin position="375"/>
        <end position="396"/>
    </location>
</feature>
<evidence type="ECO:0000256" key="7">
    <source>
        <dbReference type="ARBA" id="ARBA00022989"/>
    </source>
</evidence>
<evidence type="ECO:0000256" key="8">
    <source>
        <dbReference type="ARBA" id="ARBA00023053"/>
    </source>
</evidence>
<proteinExistence type="inferred from homology"/>
<feature type="transmembrane region" description="Helical" evidence="14">
    <location>
        <begin position="436"/>
        <end position="458"/>
    </location>
</feature>
<comment type="catalytic activity">
    <reaction evidence="12">
        <text>L-proline(in) + Na(+)(in) = L-proline(out) + Na(+)(out)</text>
        <dbReference type="Rhea" id="RHEA:28967"/>
        <dbReference type="ChEBI" id="CHEBI:29101"/>
        <dbReference type="ChEBI" id="CHEBI:60039"/>
    </reaction>
</comment>
<feature type="transmembrane region" description="Helical" evidence="14">
    <location>
        <begin position="6"/>
        <end position="25"/>
    </location>
</feature>
<keyword evidence="8" id="KW-0915">Sodium</keyword>
<feature type="transmembrane region" description="Helical" evidence="14">
    <location>
        <begin position="282"/>
        <end position="307"/>
    </location>
</feature>
<keyword evidence="7 14" id="KW-1133">Transmembrane helix</keyword>
<comment type="subcellular location">
    <subcellularLocation>
        <location evidence="1">Cell membrane</location>
        <topology evidence="1">Multi-pass membrane protein</topology>
    </subcellularLocation>
</comment>
<evidence type="ECO:0008006" key="17">
    <source>
        <dbReference type="Google" id="ProtNLM"/>
    </source>
</evidence>
<dbReference type="GO" id="GO:0015293">
    <property type="term" value="F:symporter activity"/>
    <property type="evidence" value="ECO:0007669"/>
    <property type="project" value="UniProtKB-KW"/>
</dbReference>
<evidence type="ECO:0000256" key="4">
    <source>
        <dbReference type="ARBA" id="ARBA00022475"/>
    </source>
</evidence>
<keyword evidence="16" id="KW-1185">Reference proteome</keyword>
<organism evidence="15 16">
    <name type="scientific">Nitrincola iocasae</name>
    <dbReference type="NCBI Taxonomy" id="2614693"/>
    <lineage>
        <taxon>Bacteria</taxon>
        <taxon>Pseudomonadati</taxon>
        <taxon>Pseudomonadota</taxon>
        <taxon>Gammaproteobacteria</taxon>
        <taxon>Oceanospirillales</taxon>
        <taxon>Oceanospirillaceae</taxon>
        <taxon>Nitrincola</taxon>
    </lineage>
</organism>
<evidence type="ECO:0000256" key="5">
    <source>
        <dbReference type="ARBA" id="ARBA00022692"/>
    </source>
</evidence>
<evidence type="ECO:0000256" key="13">
    <source>
        <dbReference type="SAM" id="Coils"/>
    </source>
</evidence>
<name>A0A5J6LBU5_9GAMM</name>
<dbReference type="RefSeq" id="WP_151054039.1">
    <property type="nucleotide sequence ID" value="NZ_CP044222.1"/>
</dbReference>